<keyword evidence="2" id="KW-0614">Plasmid</keyword>
<dbReference type="EMBL" id="DAATVE010000030">
    <property type="protein sequence ID" value="HAF0254073.1"/>
    <property type="molecule type" value="Genomic_DNA"/>
</dbReference>
<dbReference type="EMBL" id="DAANHM010000034">
    <property type="protein sequence ID" value="HAC9896174.1"/>
    <property type="molecule type" value="Genomic_DNA"/>
</dbReference>
<keyword evidence="1" id="KW-0472">Membrane</keyword>
<keyword evidence="1" id="KW-1133">Transmembrane helix</keyword>
<dbReference type="EMBL" id="DAANFW010000028">
    <property type="protein sequence ID" value="HAC9693290.1"/>
    <property type="molecule type" value="Genomic_DNA"/>
</dbReference>
<reference evidence="2" key="1">
    <citation type="submission" date="2015-03" db="EMBL/GenBank/DDBJ databases">
        <title>Complete genome sequences of four Salmonella Typhimurium IncHI1 plasmids and their characteristics.</title>
        <authorList>
            <person name="Kubasova T."/>
            <person name="Matiasovicova J."/>
            <person name="Cejkova D."/>
            <person name="Sekelova Z."/>
            <person name="Polansky O."/>
            <person name="Medvecky M."/>
            <person name="Rychlik I."/>
            <person name="Juricova H."/>
        </authorList>
    </citation>
    <scope>NUCLEOTIDE SEQUENCE</scope>
    <source>
        <strain evidence="3">109/9</strain>
        <strain evidence="4">B71</strain>
        <strain evidence="2">F8475</strain>
        <plasmid evidence="3">p109/9</plasmid>
        <plasmid evidence="4">pB71</plasmid>
        <plasmid evidence="2">pF8475</plasmid>
    </source>
</reference>
<evidence type="ECO:0000313" key="7">
    <source>
        <dbReference type="EMBL" id="HAC9822760.1"/>
    </source>
</evidence>
<dbReference type="AlphaFoldDB" id="A0A0G3B1C0"/>
<gene>
    <name evidence="2" type="primary">trhA</name>
    <name evidence="12" type="ORF">AU613_17295</name>
    <name evidence="6" type="ORF">G0K70_22040</name>
    <name evidence="5" type="ORF">G0K78_19940</name>
    <name evidence="7" type="ORF">G0L07_13395</name>
    <name evidence="8" type="ORF">G0L24_19280</name>
    <name evidence="9" type="ORF">G1O83_23485</name>
    <name evidence="11" type="ORF">G9C49_004084</name>
    <name evidence="10" type="ORF">GTH89_14870</name>
</gene>
<feature type="transmembrane region" description="Helical" evidence="1">
    <location>
        <begin position="89"/>
        <end position="111"/>
    </location>
</feature>
<dbReference type="EMBL" id="DAAOJG010000029">
    <property type="protein sequence ID" value="HAD3314373.1"/>
    <property type="molecule type" value="Genomic_DNA"/>
</dbReference>
<dbReference type="EMBL" id="KP899806">
    <property type="protein sequence ID" value="AKJ20317.1"/>
    <property type="molecule type" value="Genomic_DNA"/>
</dbReference>
<evidence type="ECO:0000256" key="1">
    <source>
        <dbReference type="SAM" id="Phobius"/>
    </source>
</evidence>
<reference evidence="5" key="2">
    <citation type="journal article" date="2018" name="Genome Biol.">
        <title>SKESA: strategic k-mer extension for scrupulous assemblies.</title>
        <authorList>
            <person name="Souvorov A."/>
            <person name="Agarwala R."/>
            <person name="Lipman D.J."/>
        </authorList>
    </citation>
    <scope>NUCLEOTIDE SEQUENCE</scope>
    <source>
        <strain evidence="11">2011-60-876-1</strain>
        <strain evidence="10">373DRC</strain>
        <strain evidence="7">D14916</strain>
        <strain evidence="8">I32</strain>
        <strain evidence="5">S05012-15</strain>
        <strain evidence="6">S05117-15</strain>
        <strain evidence="9">Typhimurium</strain>
    </source>
</reference>
<feature type="transmembrane region" description="Helical" evidence="1">
    <location>
        <begin position="27"/>
        <end position="44"/>
    </location>
</feature>
<proteinExistence type="predicted"/>
<evidence type="ECO:0000313" key="8">
    <source>
        <dbReference type="EMBL" id="HAC9896174.1"/>
    </source>
</evidence>
<dbReference type="EMBL" id="KP899804">
    <property type="protein sequence ID" value="AKJ19941.1"/>
    <property type="molecule type" value="Genomic_DNA"/>
</dbReference>
<reference evidence="12" key="3">
    <citation type="submission" date="2018-08" db="EMBL/GenBank/DDBJ databases">
        <authorList>
            <person name="Ashton P.M."/>
            <person name="Dallman T."/>
            <person name="Nair S."/>
            <person name="De Pinna E."/>
            <person name="Peters T."/>
            <person name="Grant K."/>
        </authorList>
    </citation>
    <scope>NUCLEOTIDE SEQUENCE [LARGE SCALE GENOMIC DNA]</scope>
    <source>
        <strain evidence="12">29290</strain>
    </source>
</reference>
<keyword evidence="1" id="KW-0812">Transmembrane</keyword>
<organism evidence="2">
    <name type="scientific">Salmonella typhimurium</name>
    <dbReference type="NCBI Taxonomy" id="90371"/>
    <lineage>
        <taxon>Bacteria</taxon>
        <taxon>Pseudomonadati</taxon>
        <taxon>Pseudomonadota</taxon>
        <taxon>Gammaproteobacteria</taxon>
        <taxon>Enterobacterales</taxon>
        <taxon>Enterobacteriaceae</taxon>
        <taxon>Salmonella</taxon>
    </lineage>
</organism>
<evidence type="ECO:0000313" key="5">
    <source>
        <dbReference type="EMBL" id="HAC9687843.1"/>
    </source>
</evidence>
<evidence type="ECO:0000313" key="12">
    <source>
        <dbReference type="EMBL" id="MIT50614.1"/>
    </source>
</evidence>
<reference evidence="5" key="4">
    <citation type="submission" date="2019-01" db="EMBL/GenBank/DDBJ databases">
        <authorList>
            <consortium name="NCBI Pathogen Detection Project"/>
        </authorList>
    </citation>
    <scope>NUCLEOTIDE SEQUENCE</scope>
    <source>
        <strain evidence="11">2011-60-876-1</strain>
        <strain evidence="10">373DRC</strain>
        <strain evidence="7">D14916</strain>
        <strain evidence="8">I32</strain>
        <strain evidence="5">S05012-15</strain>
        <strain evidence="6">S05117-15</strain>
        <strain evidence="9">Typhimurium</strain>
    </source>
</reference>
<evidence type="ECO:0000313" key="10">
    <source>
        <dbReference type="EMBL" id="HAF0196992.1"/>
    </source>
</evidence>
<dbReference type="EMBL" id="DAANFV010000017">
    <property type="protein sequence ID" value="HAC9687843.1"/>
    <property type="molecule type" value="Genomic_DNA"/>
</dbReference>
<name>A0A0G3B1C0_SALTM</name>
<evidence type="ECO:0000313" key="6">
    <source>
        <dbReference type="EMBL" id="HAC9693290.1"/>
    </source>
</evidence>
<accession>A0A0G3B1C0</accession>
<dbReference type="EMBL" id="KP899805">
    <property type="protein sequence ID" value="AKJ20140.1"/>
    <property type="molecule type" value="Genomic_DNA"/>
</dbReference>
<geneLocation type="plasmid" evidence="2">
    <name>pF8475</name>
</geneLocation>
<sequence>MELTLNTNVERGKTNAFAFLKSKHAKVPLFILLVLANCSFAYAGSDDGAFGDIWAYMSEALTGAPGKIIACGMLFSVAYFGVVKPNLGLALVSALMMLVMANGEKIISSFLDAGIPL</sequence>
<geneLocation type="plasmid" evidence="4">
    <name>pB71</name>
</geneLocation>
<dbReference type="EMBL" id="RSUA01000035">
    <property type="protein sequence ID" value="MIT50614.1"/>
    <property type="molecule type" value="Genomic_DNA"/>
</dbReference>
<dbReference type="EMBL" id="DAANGX010000042">
    <property type="protein sequence ID" value="HAC9822760.1"/>
    <property type="molecule type" value="Genomic_DNA"/>
</dbReference>
<evidence type="ECO:0000313" key="2">
    <source>
        <dbReference type="EMBL" id="AKJ19941.1"/>
    </source>
</evidence>
<feature type="transmembrane region" description="Helical" evidence="1">
    <location>
        <begin position="64"/>
        <end position="82"/>
    </location>
</feature>
<evidence type="ECO:0000313" key="11">
    <source>
        <dbReference type="EMBL" id="HAF0254073.1"/>
    </source>
</evidence>
<evidence type="ECO:0000313" key="9">
    <source>
        <dbReference type="EMBL" id="HAD3314373.1"/>
    </source>
</evidence>
<dbReference type="RefSeq" id="WP_000424120.1">
    <property type="nucleotide sequence ID" value="NZ_CBDFRU010000021.1"/>
</dbReference>
<dbReference type="EMBL" id="DAATUV010000016">
    <property type="protein sequence ID" value="HAF0196992.1"/>
    <property type="molecule type" value="Genomic_DNA"/>
</dbReference>
<evidence type="ECO:0000313" key="4">
    <source>
        <dbReference type="EMBL" id="AKJ20317.1"/>
    </source>
</evidence>
<evidence type="ECO:0000313" key="3">
    <source>
        <dbReference type="EMBL" id="AKJ20140.1"/>
    </source>
</evidence>
<geneLocation type="plasmid" evidence="3">
    <name>p109/9</name>
</geneLocation>
<protein>
    <submittedName>
        <fullName evidence="5">Pili assembly chaperone</fullName>
    </submittedName>
    <submittedName>
        <fullName evidence="3 4">Pilin</fullName>
    </submittedName>
    <submittedName>
        <fullName evidence="2">Putative pilin TrhA</fullName>
    </submittedName>
</protein>
<dbReference type="Proteomes" id="UP000885258">
    <property type="component" value="Unassembled WGS sequence"/>
</dbReference>
<accession>A0A6C8YRW8</accession>